<keyword evidence="3" id="KW-0227">DNA damage</keyword>
<keyword evidence="5" id="KW-0190">Covalent protein-DNA linkage</keyword>
<dbReference type="Proteomes" id="UP000318693">
    <property type="component" value="Unassembled WGS sequence"/>
</dbReference>
<evidence type="ECO:0000256" key="4">
    <source>
        <dbReference type="ARBA" id="ARBA00022801"/>
    </source>
</evidence>
<evidence type="ECO:0000256" key="2">
    <source>
        <dbReference type="ARBA" id="ARBA00022670"/>
    </source>
</evidence>
<evidence type="ECO:0000256" key="7">
    <source>
        <dbReference type="ARBA" id="ARBA00023239"/>
    </source>
</evidence>
<dbReference type="GO" id="GO:0006508">
    <property type="term" value="P:proteolysis"/>
    <property type="evidence" value="ECO:0007669"/>
    <property type="project" value="UniProtKB-KW"/>
</dbReference>
<dbReference type="GO" id="GO:0003697">
    <property type="term" value="F:single-stranded DNA binding"/>
    <property type="evidence" value="ECO:0007669"/>
    <property type="project" value="InterPro"/>
</dbReference>
<accession>A0A552WUZ2</accession>
<evidence type="ECO:0000256" key="1">
    <source>
        <dbReference type="ARBA" id="ARBA00008136"/>
    </source>
</evidence>
<dbReference type="GO" id="GO:0106300">
    <property type="term" value="P:protein-DNA covalent cross-linking repair"/>
    <property type="evidence" value="ECO:0007669"/>
    <property type="project" value="InterPro"/>
</dbReference>
<gene>
    <name evidence="9" type="ORF">FJ693_05485</name>
</gene>
<keyword evidence="6" id="KW-0238">DNA-binding</keyword>
<keyword evidence="2 8" id="KW-0645">Protease</keyword>
<dbReference type="InterPro" id="IPR036590">
    <property type="entry name" value="SRAP-like"/>
</dbReference>
<keyword evidence="4 8" id="KW-0378">Hydrolase</keyword>
<evidence type="ECO:0000256" key="5">
    <source>
        <dbReference type="ARBA" id="ARBA00023124"/>
    </source>
</evidence>
<dbReference type="GO" id="GO:0016829">
    <property type="term" value="F:lyase activity"/>
    <property type="evidence" value="ECO:0007669"/>
    <property type="project" value="UniProtKB-KW"/>
</dbReference>
<dbReference type="EC" id="3.4.-.-" evidence="8"/>
<reference evidence="9 10" key="1">
    <citation type="submission" date="2019-07" db="EMBL/GenBank/DDBJ databases">
        <title>Georgenia wutianyii sp. nov. and Georgenia *** sp. nov. isolated from plateau pika (Ochotona curzoniae) in the Qinghai-Tibet plateau of China.</title>
        <authorList>
            <person name="Tian Z."/>
        </authorList>
    </citation>
    <scope>NUCLEOTIDE SEQUENCE [LARGE SCALE GENOMIC DNA]</scope>
    <source>
        <strain evidence="9 10">Z446</strain>
    </source>
</reference>
<dbReference type="RefSeq" id="WP_143417523.1">
    <property type="nucleotide sequence ID" value="NZ_VJXR01000010.1"/>
</dbReference>
<dbReference type="PANTHER" id="PTHR13604:SF0">
    <property type="entry name" value="ABASIC SITE PROCESSING PROTEIN HMCES"/>
    <property type="match status" value="1"/>
</dbReference>
<evidence type="ECO:0000313" key="10">
    <source>
        <dbReference type="Proteomes" id="UP000318693"/>
    </source>
</evidence>
<name>A0A552WUZ2_9MICO</name>
<dbReference type="AlphaFoldDB" id="A0A552WUZ2"/>
<dbReference type="GO" id="GO:0008233">
    <property type="term" value="F:peptidase activity"/>
    <property type="evidence" value="ECO:0007669"/>
    <property type="project" value="UniProtKB-KW"/>
</dbReference>
<dbReference type="Pfam" id="PF02586">
    <property type="entry name" value="SRAP"/>
    <property type="match status" value="1"/>
</dbReference>
<keyword evidence="7" id="KW-0456">Lyase</keyword>
<sequence length="240" mass="27101">MCGRYANARRDADLVNDFAVEDVRDPELAPSWNVAPMQNVRIVLERLDKDDTGERKRQLRTSRWGLVPAWAKDSRIGSRMINARSESILEKPAFKNAARKRRAIVPADGYFEWQKLDEKGKTKQPYYLHAADGSILAFAALYEWWRDPSLPDDHPDKWQWTNTILTTTASDTLGHVHDRSPVIVPPDLLADWLNPAITDPDDVRELVAAMPEPHLAPTPVGKAVGSVRNNGPQLIEPIQL</sequence>
<dbReference type="Gene3D" id="3.90.1680.10">
    <property type="entry name" value="SOS response associated peptidase-like"/>
    <property type="match status" value="1"/>
</dbReference>
<dbReference type="EMBL" id="VJXR01000010">
    <property type="protein sequence ID" value="TRW46379.1"/>
    <property type="molecule type" value="Genomic_DNA"/>
</dbReference>
<proteinExistence type="inferred from homology"/>
<evidence type="ECO:0000256" key="8">
    <source>
        <dbReference type="RuleBase" id="RU364100"/>
    </source>
</evidence>
<comment type="similarity">
    <text evidence="1 8">Belongs to the SOS response-associated peptidase family.</text>
</comment>
<protein>
    <recommendedName>
        <fullName evidence="8">Abasic site processing protein</fullName>
        <ecNumber evidence="8">3.4.-.-</ecNumber>
    </recommendedName>
</protein>
<dbReference type="PANTHER" id="PTHR13604">
    <property type="entry name" value="DC12-RELATED"/>
    <property type="match status" value="1"/>
</dbReference>
<dbReference type="InterPro" id="IPR003738">
    <property type="entry name" value="SRAP"/>
</dbReference>
<evidence type="ECO:0000256" key="3">
    <source>
        <dbReference type="ARBA" id="ARBA00022763"/>
    </source>
</evidence>
<dbReference type="SUPFAM" id="SSF143081">
    <property type="entry name" value="BB1717-like"/>
    <property type="match status" value="1"/>
</dbReference>
<evidence type="ECO:0000313" key="9">
    <source>
        <dbReference type="EMBL" id="TRW46379.1"/>
    </source>
</evidence>
<organism evidence="9 10">
    <name type="scientific">Georgenia yuyongxinii</name>
    <dbReference type="NCBI Taxonomy" id="2589797"/>
    <lineage>
        <taxon>Bacteria</taxon>
        <taxon>Bacillati</taxon>
        <taxon>Actinomycetota</taxon>
        <taxon>Actinomycetes</taxon>
        <taxon>Micrococcales</taxon>
        <taxon>Bogoriellaceae</taxon>
        <taxon>Georgenia</taxon>
    </lineage>
</organism>
<comment type="caution">
    <text evidence="9">The sequence shown here is derived from an EMBL/GenBank/DDBJ whole genome shotgun (WGS) entry which is preliminary data.</text>
</comment>
<evidence type="ECO:0000256" key="6">
    <source>
        <dbReference type="ARBA" id="ARBA00023125"/>
    </source>
</evidence>
<keyword evidence="10" id="KW-1185">Reference proteome</keyword>